<dbReference type="RefSeq" id="WP_132793452.1">
    <property type="nucleotide sequence ID" value="NZ_SLXM01000002.1"/>
</dbReference>
<proteinExistence type="predicted"/>
<dbReference type="AlphaFoldDB" id="A0A4R2NX30"/>
<name>A0A4R2NX30_9FLAO</name>
<evidence type="ECO:0000313" key="1">
    <source>
        <dbReference type="EMBL" id="TCP26733.1"/>
    </source>
</evidence>
<dbReference type="EMBL" id="SLXM01000002">
    <property type="protein sequence ID" value="TCP26733.1"/>
    <property type="molecule type" value="Genomic_DNA"/>
</dbReference>
<dbReference type="Proteomes" id="UP000294564">
    <property type="component" value="Unassembled WGS sequence"/>
</dbReference>
<sequence length="206" mass="22661">MDYIKLNLINKSNDTNNSNIVIFQKNVASDYDETAVAWKVIKNFDKLDNHSFMFPVDFEISVSDSYGNYTNFNKATNGQTFGVTKDYSGDVLNLLSEPTKDKNQVEIQNNLTSGAVNANCYKDGKLLAVKTGISPGQKAFFEFHPRIYIGLISQIEEGDIINSAILSEINTVINLFGISGADIVMTGGGSGKKSSSFNFVLENINQ</sequence>
<reference evidence="1 2" key="1">
    <citation type="submission" date="2019-03" db="EMBL/GenBank/DDBJ databases">
        <title>Genomic Encyclopedia of Type Strains, Phase IV (KMG-IV): sequencing the most valuable type-strain genomes for metagenomic binning, comparative biology and taxonomic classification.</title>
        <authorList>
            <person name="Goeker M."/>
        </authorList>
    </citation>
    <scope>NUCLEOTIDE SEQUENCE [LARGE SCALE GENOMIC DNA]</scope>
    <source>
        <strain evidence="1 2">DSM 14836</strain>
    </source>
</reference>
<organism evidence="1 2">
    <name type="scientific">Tenacibaculum skagerrakense</name>
    <dbReference type="NCBI Taxonomy" id="186571"/>
    <lineage>
        <taxon>Bacteria</taxon>
        <taxon>Pseudomonadati</taxon>
        <taxon>Bacteroidota</taxon>
        <taxon>Flavobacteriia</taxon>
        <taxon>Flavobacteriales</taxon>
        <taxon>Flavobacteriaceae</taxon>
        <taxon>Tenacibaculum</taxon>
    </lineage>
</organism>
<keyword evidence="2" id="KW-1185">Reference proteome</keyword>
<gene>
    <name evidence="1" type="ORF">EV195_10271</name>
</gene>
<evidence type="ECO:0000313" key="2">
    <source>
        <dbReference type="Proteomes" id="UP000294564"/>
    </source>
</evidence>
<accession>A0A4R2NX30</accession>
<protein>
    <submittedName>
        <fullName evidence="1">Uncharacterized protein</fullName>
    </submittedName>
</protein>
<comment type="caution">
    <text evidence="1">The sequence shown here is derived from an EMBL/GenBank/DDBJ whole genome shotgun (WGS) entry which is preliminary data.</text>
</comment>
<dbReference type="OrthoDB" id="8891769at2"/>